<dbReference type="InterPro" id="IPR038834">
    <property type="entry name" value="CCDC175"/>
</dbReference>
<sequence>MASCLVPEFPAVSDALEHLRELDNELREDGMAFSAEASVHLSGMTAAITELEGYRRAAQESLEAEKTANGTLARHIDDAKEAARREITADVAEGRASRAAEVDGLQKHLVDVSQRRDAIEERQKELVRQNGTLHHEKERVEAELEALVAALNDQLSMNKGLQTQLEQSREQTEVLAGGTVRAERDKIQLREQMEVEREALAAARQHLDREVQQVEEEIKQRMEEVRRRRTELGRALGKKQETQEHLRELSSQTATLESSLQRVTESRSRCEKQLEGETQKHQHLKEKKEVLEKDLQESKVTSSSLIQHLSEEISRMESEIEEGQAWRGRHRDSLAQIHQTLKQQQEEERRARAEGFRVVQLLQRSTLQLDQRVACISHHRKEVREMEEQMAALRQAGVLGKRTLERELQEMSTSVEAHGRTIHHFEEERKQLEELLDTGRRKQEAHVAKLTSDIRSARRRYQELLQEEAALQKQQRPGSMDADLLARRLEQRRAKYGEEEARQREEVEQHAADAEGICQGIEEKQRQAEEEEKRLKEAEAMWMEEEVRHRGMERMIEELEKREAELERTLLELKEKTSSLLQPRSELKAQLEDVQRRYMGMVGNQMSELRRAEMSIYECLVKEEQVRLENSRFRLSVTAMTEDVGRAEDDGDRYQEETRLLRQEVRDVLDGLRERWGEDVSVLRDHQRRDGDLLTAMNITRKRLETRREQLENLSTRLEQQVLALSPQLGGGAIPVRSQCLSAGVWRCGAPPAVTFEGSLTTHCPLEKKRRLCCYSPTGKRADPQAENQLIQPRRAVPVHHGCVAGAKCVAAAAVTHPSTPPPLHPSWGSTPPPPHPSTPPGAADHL</sequence>
<evidence type="ECO:0000256" key="2">
    <source>
        <dbReference type="SAM" id="MobiDB-lite"/>
    </source>
</evidence>
<feature type="compositionally biased region" description="Basic and acidic residues" evidence="2">
    <location>
        <begin position="264"/>
        <end position="287"/>
    </location>
</feature>
<evidence type="ECO:0000313" key="3">
    <source>
        <dbReference type="EMBL" id="TWW59739.1"/>
    </source>
</evidence>
<keyword evidence="1" id="KW-0175">Coiled coil</keyword>
<organism evidence="3 4">
    <name type="scientific">Takifugu flavidus</name>
    <name type="common">sansaifugu</name>
    <dbReference type="NCBI Taxonomy" id="433684"/>
    <lineage>
        <taxon>Eukaryota</taxon>
        <taxon>Metazoa</taxon>
        <taxon>Chordata</taxon>
        <taxon>Craniata</taxon>
        <taxon>Vertebrata</taxon>
        <taxon>Euteleostomi</taxon>
        <taxon>Actinopterygii</taxon>
        <taxon>Neopterygii</taxon>
        <taxon>Teleostei</taxon>
        <taxon>Neoteleostei</taxon>
        <taxon>Acanthomorphata</taxon>
        <taxon>Eupercaria</taxon>
        <taxon>Tetraodontiformes</taxon>
        <taxon>Tetradontoidea</taxon>
        <taxon>Tetraodontidae</taxon>
        <taxon>Takifugu</taxon>
    </lineage>
</organism>
<name>A0A5C6MYH5_9TELE</name>
<feature type="coiled-coil region" evidence="1">
    <location>
        <begin position="334"/>
        <end position="576"/>
    </location>
</feature>
<feature type="compositionally biased region" description="Basic and acidic residues" evidence="2">
    <location>
        <begin position="233"/>
        <end position="248"/>
    </location>
</feature>
<feature type="compositionally biased region" description="Pro residues" evidence="2">
    <location>
        <begin position="819"/>
        <end position="840"/>
    </location>
</feature>
<dbReference type="Proteomes" id="UP000324091">
    <property type="component" value="Chromosome 6"/>
</dbReference>
<feature type="compositionally biased region" description="Polar residues" evidence="2">
    <location>
        <begin position="249"/>
        <end position="263"/>
    </location>
</feature>
<dbReference type="AlphaFoldDB" id="A0A5C6MYH5"/>
<gene>
    <name evidence="3" type="ORF">D4764_06G0012690</name>
</gene>
<keyword evidence="4" id="KW-1185">Reference proteome</keyword>
<reference evidence="3 4" key="1">
    <citation type="submission" date="2019-04" db="EMBL/GenBank/DDBJ databases">
        <title>Chromosome genome assembly for Takifugu flavidus.</title>
        <authorList>
            <person name="Xiao S."/>
        </authorList>
    </citation>
    <scope>NUCLEOTIDE SEQUENCE [LARGE SCALE GENOMIC DNA]</scope>
    <source>
        <strain evidence="3">HTHZ2018</strain>
        <tissue evidence="3">Muscle</tissue>
    </source>
</reference>
<feature type="coiled-coil region" evidence="1">
    <location>
        <begin position="694"/>
        <end position="721"/>
    </location>
</feature>
<evidence type="ECO:0000313" key="4">
    <source>
        <dbReference type="Proteomes" id="UP000324091"/>
    </source>
</evidence>
<comment type="caution">
    <text evidence="3">The sequence shown here is derived from an EMBL/GenBank/DDBJ whole genome shotgun (WGS) entry which is preliminary data.</text>
</comment>
<dbReference type="PANTHER" id="PTHR35347">
    <property type="entry name" value="COILED-COIL DOMAIN-CONTAINING PROTEIN 175"/>
    <property type="match status" value="1"/>
</dbReference>
<dbReference type="PANTHER" id="PTHR35347:SF1">
    <property type="entry name" value="COILED-COIL DOMAIN-CONTAINING PROTEIN 175"/>
    <property type="match status" value="1"/>
</dbReference>
<dbReference type="EMBL" id="RHFK02000019">
    <property type="protein sequence ID" value="TWW59739.1"/>
    <property type="molecule type" value="Genomic_DNA"/>
</dbReference>
<evidence type="ECO:0000256" key="1">
    <source>
        <dbReference type="SAM" id="Coils"/>
    </source>
</evidence>
<accession>A0A5C6MYH5</accession>
<proteinExistence type="predicted"/>
<feature type="region of interest" description="Disordered" evidence="2">
    <location>
        <begin position="818"/>
        <end position="847"/>
    </location>
</feature>
<feature type="region of interest" description="Disordered" evidence="2">
    <location>
        <begin position="233"/>
        <end position="287"/>
    </location>
</feature>
<protein>
    <submittedName>
        <fullName evidence="3">Uncharacterized protein</fullName>
    </submittedName>
</protein>